<accession>A0A0N4VB57</accession>
<dbReference type="Proteomes" id="UP000274131">
    <property type="component" value="Unassembled WGS sequence"/>
</dbReference>
<evidence type="ECO:0000313" key="1">
    <source>
        <dbReference type="EMBL" id="VDD92491.1"/>
    </source>
</evidence>
<evidence type="ECO:0000313" key="2">
    <source>
        <dbReference type="Proteomes" id="UP000274131"/>
    </source>
</evidence>
<evidence type="ECO:0000313" key="3">
    <source>
        <dbReference type="WBParaSite" id="EVEC_0000775801-mRNA-1"/>
    </source>
</evidence>
<sequence>MLALAVVPFIVKMIRADRDEPLIRIYSFGIGFLLRSEFEFIIVVPLHLSNVVLKDLSNEEHGSLLE</sequence>
<protein>
    <submittedName>
        <fullName evidence="3">Spore germination protein</fullName>
    </submittedName>
</protein>
<dbReference type="WBParaSite" id="EVEC_0000775801-mRNA-1">
    <property type="protein sequence ID" value="EVEC_0000775801-mRNA-1"/>
    <property type="gene ID" value="EVEC_0000775801"/>
</dbReference>
<dbReference type="AlphaFoldDB" id="A0A0N4VB57"/>
<proteinExistence type="predicted"/>
<name>A0A0N4VB57_ENTVE</name>
<keyword evidence="2" id="KW-1185">Reference proteome</keyword>
<reference evidence="1 2" key="2">
    <citation type="submission" date="2018-10" db="EMBL/GenBank/DDBJ databases">
        <authorList>
            <consortium name="Pathogen Informatics"/>
        </authorList>
    </citation>
    <scope>NUCLEOTIDE SEQUENCE [LARGE SCALE GENOMIC DNA]</scope>
</reference>
<organism evidence="3">
    <name type="scientific">Enterobius vermicularis</name>
    <name type="common">Human pinworm</name>
    <dbReference type="NCBI Taxonomy" id="51028"/>
    <lineage>
        <taxon>Eukaryota</taxon>
        <taxon>Metazoa</taxon>
        <taxon>Ecdysozoa</taxon>
        <taxon>Nematoda</taxon>
        <taxon>Chromadorea</taxon>
        <taxon>Rhabditida</taxon>
        <taxon>Spirurina</taxon>
        <taxon>Oxyuridomorpha</taxon>
        <taxon>Oxyuroidea</taxon>
        <taxon>Oxyuridae</taxon>
        <taxon>Enterobius</taxon>
    </lineage>
</organism>
<reference evidence="3" key="1">
    <citation type="submission" date="2017-02" db="UniProtKB">
        <authorList>
            <consortium name="WormBaseParasite"/>
        </authorList>
    </citation>
    <scope>IDENTIFICATION</scope>
</reference>
<dbReference type="EMBL" id="UXUI01008835">
    <property type="protein sequence ID" value="VDD92491.1"/>
    <property type="molecule type" value="Genomic_DNA"/>
</dbReference>
<gene>
    <name evidence="1" type="ORF">EVEC_LOCUS7242</name>
</gene>